<name>A0A3M4KLX2_PSESF</name>
<dbReference type="Proteomes" id="UP000273140">
    <property type="component" value="Unassembled WGS sequence"/>
</dbReference>
<dbReference type="EMBL" id="RBRB01000262">
    <property type="protein sequence ID" value="RMQ30125.1"/>
    <property type="molecule type" value="Genomic_DNA"/>
</dbReference>
<sequence length="347" mass="40074">MCGFELGRPGHLARRGFVGNIIYDWGGPAFKATYFFIYIRDLEMKNKDEKATPKQIVLDLGVEVQRDVNGIEMGVLENGIPFLTQRGLALAAGAPRSALHEISQEWVDHFDDEVITKDRISFIKTYLFGQGYTDRSLYIEVIRDGQPHYAYPDVVCMAVLEYYAFESRSPNQQAKDTYRAFAALGLRRFIYESLNYTPGDKWQYHNERVSLLNNKAPLGYFIVFHEITGLIVDLINADLTVNDKTIPDISVGQMWAKHWKEFKYASIWGERIACEHNYPARYPQARSNPQEASAYPNHALAEFRRWFRYDYLVFKFPEYMLKKAPSLKGGKDEAIKIGTMYAPKKLR</sequence>
<organism evidence="2 3">
    <name type="scientific">Pseudomonas syringae pv. actinidiae</name>
    <dbReference type="NCBI Taxonomy" id="103796"/>
    <lineage>
        <taxon>Bacteria</taxon>
        <taxon>Pseudomonadati</taxon>
        <taxon>Pseudomonadota</taxon>
        <taxon>Gammaproteobacteria</taxon>
        <taxon>Pseudomonadales</taxon>
        <taxon>Pseudomonadaceae</taxon>
        <taxon>Pseudomonas</taxon>
        <taxon>Pseudomonas syringae</taxon>
    </lineage>
</organism>
<proteinExistence type="predicted"/>
<dbReference type="InterPro" id="IPR058744">
    <property type="entry name" value="BstA-like_C"/>
</dbReference>
<feature type="domain" description="BstA-like C-terminal" evidence="1">
    <location>
        <begin position="202"/>
        <end position="325"/>
    </location>
</feature>
<evidence type="ECO:0000313" key="3">
    <source>
        <dbReference type="Proteomes" id="UP000273140"/>
    </source>
</evidence>
<dbReference type="AlphaFoldDB" id="A0A3M4KLX2"/>
<evidence type="ECO:0000259" key="1">
    <source>
        <dbReference type="Pfam" id="PF26567"/>
    </source>
</evidence>
<evidence type="ECO:0000313" key="2">
    <source>
        <dbReference type="EMBL" id="RMQ30125.1"/>
    </source>
</evidence>
<accession>A0A3M4KLX2</accession>
<protein>
    <recommendedName>
        <fullName evidence="1">BstA-like C-terminal domain-containing protein</fullName>
    </recommendedName>
</protein>
<gene>
    <name evidence="2" type="ORF">ALQ07_05392</name>
</gene>
<dbReference type="Pfam" id="PF26567">
    <property type="entry name" value="BstA_C"/>
    <property type="match status" value="1"/>
</dbReference>
<reference evidence="2 3" key="1">
    <citation type="submission" date="2018-08" db="EMBL/GenBank/DDBJ databases">
        <title>Recombination of ecologically and evolutionarily significant loci maintains genetic cohesion in the Pseudomonas syringae species complex.</title>
        <authorList>
            <person name="Dillon M."/>
            <person name="Thakur S."/>
            <person name="Almeida R.N.D."/>
            <person name="Weir B.S."/>
            <person name="Guttman D.S."/>
        </authorList>
    </citation>
    <scope>NUCLEOTIDE SEQUENCE [LARGE SCALE GENOMIC DNA]</scope>
    <source>
        <strain evidence="2 3">ICMP 19074</strain>
    </source>
</reference>
<comment type="caution">
    <text evidence="2">The sequence shown here is derived from an EMBL/GenBank/DDBJ whole genome shotgun (WGS) entry which is preliminary data.</text>
</comment>